<reference evidence="1" key="2">
    <citation type="journal article" date="2022" name="New Phytol.">
        <title>Evolutionary transition to the ectomycorrhizal habit in the genomes of a hyperdiverse lineage of mushroom-forming fungi.</title>
        <authorList>
            <person name="Looney B."/>
            <person name="Miyauchi S."/>
            <person name="Morin E."/>
            <person name="Drula E."/>
            <person name="Courty P.E."/>
            <person name="Kohler A."/>
            <person name="Kuo A."/>
            <person name="LaButti K."/>
            <person name="Pangilinan J."/>
            <person name="Lipzen A."/>
            <person name="Riley R."/>
            <person name="Andreopoulos W."/>
            <person name="He G."/>
            <person name="Johnson J."/>
            <person name="Nolan M."/>
            <person name="Tritt A."/>
            <person name="Barry K.W."/>
            <person name="Grigoriev I.V."/>
            <person name="Nagy L.G."/>
            <person name="Hibbett D."/>
            <person name="Henrissat B."/>
            <person name="Matheny P.B."/>
            <person name="Labbe J."/>
            <person name="Martin F.M."/>
        </authorList>
    </citation>
    <scope>NUCLEOTIDE SEQUENCE</scope>
    <source>
        <strain evidence="1">FP105234-sp</strain>
    </source>
</reference>
<protein>
    <submittedName>
        <fullName evidence="1">Uncharacterized protein</fullName>
    </submittedName>
</protein>
<keyword evidence="2" id="KW-1185">Reference proteome</keyword>
<proteinExistence type="predicted"/>
<dbReference type="EMBL" id="MU276117">
    <property type="protein sequence ID" value="KAI0041525.1"/>
    <property type="molecule type" value="Genomic_DNA"/>
</dbReference>
<accession>A0ACB8RC30</accession>
<dbReference type="Proteomes" id="UP000814033">
    <property type="component" value="Unassembled WGS sequence"/>
</dbReference>
<gene>
    <name evidence="1" type="ORF">FA95DRAFT_1501351</name>
</gene>
<comment type="caution">
    <text evidence="1">The sequence shown here is derived from an EMBL/GenBank/DDBJ whole genome shotgun (WGS) entry which is preliminary data.</text>
</comment>
<evidence type="ECO:0000313" key="2">
    <source>
        <dbReference type="Proteomes" id="UP000814033"/>
    </source>
</evidence>
<sequence>MAADATPAHPYIISDYERINYYTGISRNPPELLYRSDLLENPFPRPTGRFPHIPTKTANGVFNTPLNPVWSTVAPQICEFLKAQNIRYSSVMAARFATNGKGGRSTLGPIVIWIAVHPNATSAKNAHDASPEILALLRAHGVEGAVVEWYEGAVTRLWGGLAALARSKAREGAPSTMF</sequence>
<name>A0ACB8RC30_9AGAM</name>
<evidence type="ECO:0000313" key="1">
    <source>
        <dbReference type="EMBL" id="KAI0041525.1"/>
    </source>
</evidence>
<reference evidence="1" key="1">
    <citation type="submission" date="2021-02" db="EMBL/GenBank/DDBJ databases">
        <authorList>
            <consortium name="DOE Joint Genome Institute"/>
            <person name="Ahrendt S."/>
            <person name="Looney B.P."/>
            <person name="Miyauchi S."/>
            <person name="Morin E."/>
            <person name="Drula E."/>
            <person name="Courty P.E."/>
            <person name="Chicoki N."/>
            <person name="Fauchery L."/>
            <person name="Kohler A."/>
            <person name="Kuo A."/>
            <person name="Labutti K."/>
            <person name="Pangilinan J."/>
            <person name="Lipzen A."/>
            <person name="Riley R."/>
            <person name="Andreopoulos W."/>
            <person name="He G."/>
            <person name="Johnson J."/>
            <person name="Barry K.W."/>
            <person name="Grigoriev I.V."/>
            <person name="Nagy L."/>
            <person name="Hibbett D."/>
            <person name="Henrissat B."/>
            <person name="Matheny P.B."/>
            <person name="Labbe J."/>
            <person name="Martin F."/>
        </authorList>
    </citation>
    <scope>NUCLEOTIDE SEQUENCE</scope>
    <source>
        <strain evidence="1">FP105234-sp</strain>
    </source>
</reference>
<organism evidence="1 2">
    <name type="scientific">Auriscalpium vulgare</name>
    <dbReference type="NCBI Taxonomy" id="40419"/>
    <lineage>
        <taxon>Eukaryota</taxon>
        <taxon>Fungi</taxon>
        <taxon>Dikarya</taxon>
        <taxon>Basidiomycota</taxon>
        <taxon>Agaricomycotina</taxon>
        <taxon>Agaricomycetes</taxon>
        <taxon>Russulales</taxon>
        <taxon>Auriscalpiaceae</taxon>
        <taxon>Auriscalpium</taxon>
    </lineage>
</organism>